<dbReference type="EMBL" id="PP511595">
    <property type="protein sequence ID" value="XCD05696.1"/>
    <property type="molecule type" value="Genomic_DNA"/>
</dbReference>
<accession>A0AAU8B1F1</accession>
<dbReference type="EMBL" id="PP511773">
    <property type="protein sequence ID" value="XCD07258.1"/>
    <property type="molecule type" value="Genomic_DNA"/>
</dbReference>
<protein>
    <submittedName>
        <fullName evidence="1">Uncharacterized protein</fullName>
    </submittedName>
</protein>
<reference evidence="1" key="1">
    <citation type="submission" date="2024-03" db="EMBL/GenBank/DDBJ databases">
        <title>Diverse circular DNA viruses in blood, oral, and fecal samples of captive lemurs.</title>
        <authorList>
            <person name="Paietta E.N."/>
            <person name="Kraberger S."/>
            <person name="Lund M.C."/>
            <person name="Custer J.M."/>
            <person name="Vargas K.M."/>
            <person name="Ehmke E.E."/>
            <person name="Yoder A.D."/>
            <person name="Varsani A."/>
        </authorList>
    </citation>
    <scope>NUCLEOTIDE SEQUENCE</scope>
    <source>
        <strain evidence="1">Duke_24FS_142</strain>
        <strain evidence="2">Duke_26_122</strain>
        <strain evidence="3">Duke_29_58</strain>
    </source>
</reference>
<dbReference type="EMBL" id="PP511875">
    <property type="protein sequence ID" value="XCD08245.1"/>
    <property type="molecule type" value="Genomic_DNA"/>
</dbReference>
<name>A0AAU8B1F1_9VIRU</name>
<sequence length="100" mass="11481">MSKIVDSINFKAILDDLALVRSQTVNGHLAICLNLKGTDSKVIVKEFNSDYQFKKFMIYSVIYGACSEENTKQRKTVISILNNFRRFLKEKEALNNDKIC</sequence>
<organism evidence="1">
    <name type="scientific">Dulem virus 76</name>
    <dbReference type="NCBI Taxonomy" id="3145787"/>
    <lineage>
        <taxon>Viruses</taxon>
        <taxon>Monodnaviria</taxon>
        <taxon>Sangervirae</taxon>
        <taxon>Phixviricota</taxon>
        <taxon>Malgrandaviricetes</taxon>
        <taxon>Petitvirales</taxon>
        <taxon>Microviridae</taxon>
        <taxon>Microvirus</taxon>
    </lineage>
</organism>
<evidence type="ECO:0000313" key="3">
    <source>
        <dbReference type="EMBL" id="XCD08245.1"/>
    </source>
</evidence>
<evidence type="ECO:0000313" key="2">
    <source>
        <dbReference type="EMBL" id="XCD07258.1"/>
    </source>
</evidence>
<evidence type="ECO:0000313" key="1">
    <source>
        <dbReference type="EMBL" id="XCD05696.1"/>
    </source>
</evidence>
<proteinExistence type="predicted"/>